<dbReference type="EMBL" id="KB446563">
    <property type="protein sequence ID" value="EME78653.1"/>
    <property type="molecule type" value="Genomic_DNA"/>
</dbReference>
<dbReference type="KEGG" id="pfj:MYCFIDRAFT_78362"/>
<reference evidence="1 2" key="1">
    <citation type="journal article" date="2012" name="PLoS Pathog.">
        <title>Diverse lifestyles and strategies of plant pathogenesis encoded in the genomes of eighteen Dothideomycetes fungi.</title>
        <authorList>
            <person name="Ohm R.A."/>
            <person name="Feau N."/>
            <person name="Henrissat B."/>
            <person name="Schoch C.L."/>
            <person name="Horwitz B.A."/>
            <person name="Barry K.W."/>
            <person name="Condon B.J."/>
            <person name="Copeland A.C."/>
            <person name="Dhillon B."/>
            <person name="Glaser F."/>
            <person name="Hesse C.N."/>
            <person name="Kosti I."/>
            <person name="LaButti K."/>
            <person name="Lindquist E.A."/>
            <person name="Lucas S."/>
            <person name="Salamov A.A."/>
            <person name="Bradshaw R.E."/>
            <person name="Ciuffetti L."/>
            <person name="Hamelin R.C."/>
            <person name="Kema G.H.J."/>
            <person name="Lawrence C."/>
            <person name="Scott J.A."/>
            <person name="Spatafora J.W."/>
            <person name="Turgeon B.G."/>
            <person name="de Wit P.J.G.M."/>
            <person name="Zhong S."/>
            <person name="Goodwin S.B."/>
            <person name="Grigoriev I.V."/>
        </authorList>
    </citation>
    <scope>NUCLEOTIDE SEQUENCE [LARGE SCALE GENOMIC DNA]</scope>
    <source>
        <strain evidence="1 2">CIRAD86</strain>
    </source>
</reference>
<evidence type="ECO:0000313" key="1">
    <source>
        <dbReference type="EMBL" id="EME78653.1"/>
    </source>
</evidence>
<proteinExistence type="predicted"/>
<gene>
    <name evidence="1" type="ORF">MYCFIDRAFT_78362</name>
</gene>
<accession>M3ANF7</accession>
<dbReference type="HOGENOM" id="CLU_1315905_0_0_1"/>
<organism evidence="1 2">
    <name type="scientific">Pseudocercospora fijiensis (strain CIRAD86)</name>
    <name type="common">Black leaf streak disease fungus</name>
    <name type="synonym">Mycosphaerella fijiensis</name>
    <dbReference type="NCBI Taxonomy" id="383855"/>
    <lineage>
        <taxon>Eukaryota</taxon>
        <taxon>Fungi</taxon>
        <taxon>Dikarya</taxon>
        <taxon>Ascomycota</taxon>
        <taxon>Pezizomycotina</taxon>
        <taxon>Dothideomycetes</taxon>
        <taxon>Dothideomycetidae</taxon>
        <taxon>Mycosphaerellales</taxon>
        <taxon>Mycosphaerellaceae</taxon>
        <taxon>Pseudocercospora</taxon>
    </lineage>
</organism>
<dbReference type="RefSeq" id="XP_007930755.1">
    <property type="nucleotide sequence ID" value="XM_007932564.1"/>
</dbReference>
<sequence length="209" mass="23185">MAAPQAQLPLSAGARVAGIPELLEQILLNLIDAPSSEADQQPKDQIVGLQTALLSQRTSHAFRDTIIGSSAIRRALFGEDAKPAVSGFPKANPMLLDSIVGYDLSESGPFKVKVWPIYDYSSYSVTAVYKGYKVRVHRMYPTRNRISKRKRQGKDFRASWRQMRLLSETGAVPIIQLELKCVSETSILEGRWENPTLGEVFDQLYGTGT</sequence>
<dbReference type="Proteomes" id="UP000016932">
    <property type="component" value="Unassembled WGS sequence"/>
</dbReference>
<protein>
    <submittedName>
        <fullName evidence="1">Uncharacterized protein</fullName>
    </submittedName>
</protein>
<keyword evidence="2" id="KW-1185">Reference proteome</keyword>
<name>M3ANF7_PSEFD</name>
<dbReference type="OrthoDB" id="3648185at2759"/>
<evidence type="ECO:0000313" key="2">
    <source>
        <dbReference type="Proteomes" id="UP000016932"/>
    </source>
</evidence>
<dbReference type="VEuPathDB" id="FungiDB:MYCFIDRAFT_78362"/>
<dbReference type="GeneID" id="19341447"/>
<dbReference type="AlphaFoldDB" id="M3ANF7"/>